<sequence length="32" mass="3766">YLGLLSLKLMNLKELEKNRKYFKKGLDILVAL</sequence>
<dbReference type="AlphaFoldDB" id="A0A0F9KX47"/>
<proteinExistence type="predicted"/>
<gene>
    <name evidence="1" type="ORF">LCGC14_1351190</name>
</gene>
<accession>A0A0F9KX47</accession>
<feature type="non-terminal residue" evidence="1">
    <location>
        <position position="1"/>
    </location>
</feature>
<name>A0A0F9KX47_9ZZZZ</name>
<evidence type="ECO:0000313" key="1">
    <source>
        <dbReference type="EMBL" id="KKM79326.1"/>
    </source>
</evidence>
<reference evidence="1" key="1">
    <citation type="journal article" date="2015" name="Nature">
        <title>Complex archaea that bridge the gap between prokaryotes and eukaryotes.</title>
        <authorList>
            <person name="Spang A."/>
            <person name="Saw J.H."/>
            <person name="Jorgensen S.L."/>
            <person name="Zaremba-Niedzwiedzka K."/>
            <person name="Martijn J."/>
            <person name="Lind A.E."/>
            <person name="van Eijk R."/>
            <person name="Schleper C."/>
            <person name="Guy L."/>
            <person name="Ettema T.J."/>
        </authorList>
    </citation>
    <scope>NUCLEOTIDE SEQUENCE</scope>
</reference>
<protein>
    <submittedName>
        <fullName evidence="1">Uncharacterized protein</fullName>
    </submittedName>
</protein>
<comment type="caution">
    <text evidence="1">The sequence shown here is derived from an EMBL/GenBank/DDBJ whole genome shotgun (WGS) entry which is preliminary data.</text>
</comment>
<organism evidence="1">
    <name type="scientific">marine sediment metagenome</name>
    <dbReference type="NCBI Taxonomy" id="412755"/>
    <lineage>
        <taxon>unclassified sequences</taxon>
        <taxon>metagenomes</taxon>
        <taxon>ecological metagenomes</taxon>
    </lineage>
</organism>
<dbReference type="EMBL" id="LAZR01008350">
    <property type="protein sequence ID" value="KKM79326.1"/>
    <property type="molecule type" value="Genomic_DNA"/>
</dbReference>